<organism evidence="2 3">
    <name type="scientific">Paraglomus occultum</name>
    <dbReference type="NCBI Taxonomy" id="144539"/>
    <lineage>
        <taxon>Eukaryota</taxon>
        <taxon>Fungi</taxon>
        <taxon>Fungi incertae sedis</taxon>
        <taxon>Mucoromycota</taxon>
        <taxon>Glomeromycotina</taxon>
        <taxon>Glomeromycetes</taxon>
        <taxon>Paraglomerales</taxon>
        <taxon>Paraglomeraceae</taxon>
        <taxon>Paraglomus</taxon>
    </lineage>
</organism>
<accession>A0A9N9GDK4</accession>
<comment type="caution">
    <text evidence="2">The sequence shown here is derived from an EMBL/GenBank/DDBJ whole genome shotgun (WGS) entry which is preliminary data.</text>
</comment>
<evidence type="ECO:0000256" key="1">
    <source>
        <dbReference type="SAM" id="MobiDB-lite"/>
    </source>
</evidence>
<gene>
    <name evidence="2" type="ORF">POCULU_LOCUS7358</name>
</gene>
<feature type="non-terminal residue" evidence="2">
    <location>
        <position position="81"/>
    </location>
</feature>
<reference evidence="2" key="1">
    <citation type="submission" date="2021-06" db="EMBL/GenBank/DDBJ databases">
        <authorList>
            <person name="Kallberg Y."/>
            <person name="Tangrot J."/>
            <person name="Rosling A."/>
        </authorList>
    </citation>
    <scope>NUCLEOTIDE SEQUENCE</scope>
    <source>
        <strain evidence="2">IA702</strain>
    </source>
</reference>
<dbReference type="Proteomes" id="UP000789572">
    <property type="component" value="Unassembled WGS sequence"/>
</dbReference>
<dbReference type="EMBL" id="CAJVPJ010001641">
    <property type="protein sequence ID" value="CAG8598844.1"/>
    <property type="molecule type" value="Genomic_DNA"/>
</dbReference>
<sequence>STLPEFPKADTPTPAHNVVSSVPKSLKADIKLMENNILPDISGTHTSSDVPLSMPMSMPKSTTETIIYLLAKCGGTTALRE</sequence>
<name>A0A9N9GDK4_9GLOM</name>
<evidence type="ECO:0000313" key="3">
    <source>
        <dbReference type="Proteomes" id="UP000789572"/>
    </source>
</evidence>
<keyword evidence="3" id="KW-1185">Reference proteome</keyword>
<protein>
    <submittedName>
        <fullName evidence="2">5910_t:CDS:1</fullName>
    </submittedName>
</protein>
<feature type="region of interest" description="Disordered" evidence="1">
    <location>
        <begin position="1"/>
        <end position="21"/>
    </location>
</feature>
<proteinExistence type="predicted"/>
<dbReference type="AlphaFoldDB" id="A0A9N9GDK4"/>
<evidence type="ECO:0000313" key="2">
    <source>
        <dbReference type="EMBL" id="CAG8598844.1"/>
    </source>
</evidence>